<keyword evidence="3" id="KW-1185">Reference proteome</keyword>
<dbReference type="PANTHER" id="PTHR34293">
    <property type="entry name" value="HTH-TYPE TRANSCRIPTIONAL REGULATOR TRMBL2"/>
    <property type="match status" value="1"/>
</dbReference>
<evidence type="ECO:0000313" key="2">
    <source>
        <dbReference type="EMBL" id="MFC5060223.1"/>
    </source>
</evidence>
<name>A0ABV9YDB1_9PSEU</name>
<dbReference type="InterPro" id="IPR016032">
    <property type="entry name" value="Sig_transdc_resp-reg_C-effctor"/>
</dbReference>
<dbReference type="Gene3D" id="1.10.10.10">
    <property type="entry name" value="Winged helix-like DNA-binding domain superfamily/Winged helix DNA-binding domain"/>
    <property type="match status" value="1"/>
</dbReference>
<dbReference type="SMART" id="SM00421">
    <property type="entry name" value="HTH_LUXR"/>
    <property type="match status" value="1"/>
</dbReference>
<dbReference type="InterPro" id="IPR051797">
    <property type="entry name" value="TrmB-like"/>
</dbReference>
<protein>
    <submittedName>
        <fullName evidence="2">Helix-turn-helix domain-containing protein</fullName>
    </submittedName>
</protein>
<reference evidence="3" key="1">
    <citation type="journal article" date="2019" name="Int. J. Syst. Evol. Microbiol.">
        <title>The Global Catalogue of Microorganisms (GCM) 10K type strain sequencing project: providing services to taxonomists for standard genome sequencing and annotation.</title>
        <authorList>
            <consortium name="The Broad Institute Genomics Platform"/>
            <consortium name="The Broad Institute Genome Sequencing Center for Infectious Disease"/>
            <person name="Wu L."/>
            <person name="Ma J."/>
        </authorList>
    </citation>
    <scope>NUCLEOTIDE SEQUENCE [LARGE SCALE GENOMIC DNA]</scope>
    <source>
        <strain evidence="3">KCTC 12848</strain>
    </source>
</reference>
<dbReference type="RefSeq" id="WP_344041908.1">
    <property type="nucleotide sequence ID" value="NZ_BAAAKE010000031.1"/>
</dbReference>
<dbReference type="Pfam" id="PF13384">
    <property type="entry name" value="HTH_23"/>
    <property type="match status" value="1"/>
</dbReference>
<evidence type="ECO:0000259" key="1">
    <source>
        <dbReference type="SMART" id="SM00421"/>
    </source>
</evidence>
<evidence type="ECO:0000313" key="3">
    <source>
        <dbReference type="Proteomes" id="UP001595833"/>
    </source>
</evidence>
<feature type="domain" description="HTH luxR-type" evidence="1">
    <location>
        <begin position="259"/>
        <end position="316"/>
    </location>
</feature>
<dbReference type="PANTHER" id="PTHR34293:SF1">
    <property type="entry name" value="HTH-TYPE TRANSCRIPTIONAL REGULATOR TRMBL2"/>
    <property type="match status" value="1"/>
</dbReference>
<dbReference type="InterPro" id="IPR036388">
    <property type="entry name" value="WH-like_DNA-bd_sf"/>
</dbReference>
<proteinExistence type="predicted"/>
<dbReference type="SUPFAM" id="SSF46894">
    <property type="entry name" value="C-terminal effector domain of the bipartite response regulators"/>
    <property type="match status" value="1"/>
</dbReference>
<dbReference type="CDD" id="cd06170">
    <property type="entry name" value="LuxR_C_like"/>
    <property type="match status" value="1"/>
</dbReference>
<accession>A0ABV9YDB1</accession>
<organism evidence="2 3">
    <name type="scientific">Saccharothrix xinjiangensis</name>
    <dbReference type="NCBI Taxonomy" id="204798"/>
    <lineage>
        <taxon>Bacteria</taxon>
        <taxon>Bacillati</taxon>
        <taxon>Actinomycetota</taxon>
        <taxon>Actinomycetes</taxon>
        <taxon>Pseudonocardiales</taxon>
        <taxon>Pseudonocardiaceae</taxon>
        <taxon>Saccharothrix</taxon>
    </lineage>
</organism>
<gene>
    <name evidence="2" type="ORF">ACFPFM_41475</name>
</gene>
<sequence length="322" mass="35151">MTALVDVFPSDAFDLPPEAEAVYSELLAVAPVSGRGFLSDVGPRAAHWVEQFVGLGLVHRDEDGVLHVRPPRTALETWATRRELAAARARQTGDALARLYAACRGPGSGFVEVVEGRGAARALFRTLQRGARERVRGLDRGPYLHDSPAAPEEVQLDAMRRGLRYRAVYDASLLHDDVLLEAVGKAAAAGEETRVFPDVPLKLLLADDNRGLVMLPRPAERDADALLVYPSRLLEVLSEVFEVFWRLAAPLPATAAADPAGPDPQAQRLLVLLTAGMTDEAIARDLGVSERTVHRRVSRLQELLGARTRFQLGVQATRRGWL</sequence>
<dbReference type="Proteomes" id="UP001595833">
    <property type="component" value="Unassembled WGS sequence"/>
</dbReference>
<dbReference type="EMBL" id="JBHSJB010000053">
    <property type="protein sequence ID" value="MFC5060223.1"/>
    <property type="molecule type" value="Genomic_DNA"/>
</dbReference>
<comment type="caution">
    <text evidence="2">The sequence shown here is derived from an EMBL/GenBank/DDBJ whole genome shotgun (WGS) entry which is preliminary data.</text>
</comment>
<dbReference type="InterPro" id="IPR000792">
    <property type="entry name" value="Tscrpt_reg_LuxR_C"/>
</dbReference>